<reference evidence="2" key="1">
    <citation type="submission" date="2018-02" db="EMBL/GenBank/DDBJ databases">
        <authorList>
            <person name="Hausmann B."/>
        </authorList>
    </citation>
    <scope>NUCLEOTIDE SEQUENCE [LARGE SCALE GENOMIC DNA]</scope>
    <source>
        <strain evidence="2">Peat soil MAG SbA1</strain>
    </source>
</reference>
<evidence type="ECO:0000313" key="1">
    <source>
        <dbReference type="EMBL" id="SPF44346.1"/>
    </source>
</evidence>
<name>A0A2U3KXD8_9BACT</name>
<evidence type="ECO:0000313" key="2">
    <source>
        <dbReference type="Proteomes" id="UP000238701"/>
    </source>
</evidence>
<dbReference type="Pfam" id="PF16930">
    <property type="entry name" value="Porin_5"/>
    <property type="match status" value="1"/>
</dbReference>
<accession>A0A2U3KXD8</accession>
<organism evidence="1 2">
    <name type="scientific">Candidatus Sulfotelmatobacter kueseliae</name>
    <dbReference type="NCBI Taxonomy" id="2042962"/>
    <lineage>
        <taxon>Bacteria</taxon>
        <taxon>Pseudomonadati</taxon>
        <taxon>Acidobacteriota</taxon>
        <taxon>Terriglobia</taxon>
        <taxon>Terriglobales</taxon>
        <taxon>Candidatus Korobacteraceae</taxon>
        <taxon>Candidatus Sulfotelmatobacter</taxon>
    </lineage>
</organism>
<protein>
    <submittedName>
        <fullName evidence="1">Uncharacterized protein</fullName>
    </submittedName>
</protein>
<proteinExistence type="predicted"/>
<dbReference type="Proteomes" id="UP000238701">
    <property type="component" value="Unassembled WGS sequence"/>
</dbReference>
<dbReference type="EMBL" id="OMOD01000148">
    <property type="protein sequence ID" value="SPF44346.1"/>
    <property type="molecule type" value="Genomic_DNA"/>
</dbReference>
<gene>
    <name evidence="1" type="ORF">SBA1_530001</name>
</gene>
<dbReference type="AlphaFoldDB" id="A0A2U3KXD8"/>
<dbReference type="InterPro" id="IPR032638">
    <property type="entry name" value="Porin_5"/>
</dbReference>
<sequence>MQDSIYTTTATTIITVNGTTYPTGVTSITNAQFASKFKLFDSLARLDVDTGHPRAPLAFIGDYVQNMGACQNLANILAAPANTATATYKQTANSPCFANQRRGYWMEGRVGRLQEKGDFQFGYTHIYIEREAVVGNLNYSDIRQGSNVTQHRFDSFYQFDRNVQLGVTALVGRPLATTEPWLVRMQFDTVYIF</sequence>